<protein>
    <submittedName>
        <fullName evidence="2">Uncharacterized protein</fullName>
    </submittedName>
</protein>
<feature type="transmembrane region" description="Helical" evidence="1">
    <location>
        <begin position="7"/>
        <end position="27"/>
    </location>
</feature>
<name>A0A7R9QIJ8_9ACAR</name>
<feature type="non-terminal residue" evidence="2">
    <location>
        <position position="100"/>
    </location>
</feature>
<proteinExistence type="predicted"/>
<keyword evidence="1" id="KW-0812">Transmembrane</keyword>
<sequence>INVLNRIHTSVLLIEALLFGLFVVAVLTDQFQAICANETAIDRYLSQHSSKANKAQNKTKPKTRKLLTEVCGKGPMIWWLFPCDFNRRHHKTDNTSHFIV</sequence>
<evidence type="ECO:0000313" key="3">
    <source>
        <dbReference type="Proteomes" id="UP000759131"/>
    </source>
</evidence>
<evidence type="ECO:0000256" key="1">
    <source>
        <dbReference type="SAM" id="Phobius"/>
    </source>
</evidence>
<gene>
    <name evidence="2" type="ORF">OSB1V03_LOCUS21384</name>
</gene>
<dbReference type="EMBL" id="OC894082">
    <property type="protein sequence ID" value="CAD7647313.1"/>
    <property type="molecule type" value="Genomic_DNA"/>
</dbReference>
<evidence type="ECO:0000313" key="2">
    <source>
        <dbReference type="EMBL" id="CAD7647313.1"/>
    </source>
</evidence>
<accession>A0A7R9QIJ8</accession>
<feature type="non-terminal residue" evidence="2">
    <location>
        <position position="1"/>
    </location>
</feature>
<keyword evidence="1" id="KW-0472">Membrane</keyword>
<dbReference type="EMBL" id="CAJPIZ010039507">
    <property type="protein sequence ID" value="CAG2121438.1"/>
    <property type="molecule type" value="Genomic_DNA"/>
</dbReference>
<organism evidence="2">
    <name type="scientific">Medioppia subpectinata</name>
    <dbReference type="NCBI Taxonomy" id="1979941"/>
    <lineage>
        <taxon>Eukaryota</taxon>
        <taxon>Metazoa</taxon>
        <taxon>Ecdysozoa</taxon>
        <taxon>Arthropoda</taxon>
        <taxon>Chelicerata</taxon>
        <taxon>Arachnida</taxon>
        <taxon>Acari</taxon>
        <taxon>Acariformes</taxon>
        <taxon>Sarcoptiformes</taxon>
        <taxon>Oribatida</taxon>
        <taxon>Brachypylina</taxon>
        <taxon>Oppioidea</taxon>
        <taxon>Oppiidae</taxon>
        <taxon>Medioppia</taxon>
    </lineage>
</organism>
<keyword evidence="3" id="KW-1185">Reference proteome</keyword>
<dbReference type="OrthoDB" id="331948at2759"/>
<reference evidence="2" key="1">
    <citation type="submission" date="2020-11" db="EMBL/GenBank/DDBJ databases">
        <authorList>
            <person name="Tran Van P."/>
        </authorList>
    </citation>
    <scope>NUCLEOTIDE SEQUENCE</scope>
</reference>
<dbReference type="AlphaFoldDB" id="A0A7R9QIJ8"/>
<keyword evidence="1" id="KW-1133">Transmembrane helix</keyword>
<dbReference type="Proteomes" id="UP000759131">
    <property type="component" value="Unassembled WGS sequence"/>
</dbReference>